<keyword evidence="8" id="KW-0812">Transmembrane</keyword>
<gene>
    <name evidence="10" type="ORF">Pph01_81810</name>
</gene>
<reference evidence="10 11" key="1">
    <citation type="submission" date="2021-01" db="EMBL/GenBank/DDBJ databases">
        <title>Whole genome shotgun sequence of Planotetraspora phitsanulokensis NBRC 104273.</title>
        <authorList>
            <person name="Komaki H."/>
            <person name="Tamura T."/>
        </authorList>
    </citation>
    <scope>NUCLEOTIDE SEQUENCE [LARGE SCALE GENOMIC DNA]</scope>
    <source>
        <strain evidence="10 11">NBRC 104273</strain>
    </source>
</reference>
<dbReference type="Pfam" id="PF00512">
    <property type="entry name" value="HisKA"/>
    <property type="match status" value="1"/>
</dbReference>
<organism evidence="10 11">
    <name type="scientific">Planotetraspora phitsanulokensis</name>
    <dbReference type="NCBI Taxonomy" id="575192"/>
    <lineage>
        <taxon>Bacteria</taxon>
        <taxon>Bacillati</taxon>
        <taxon>Actinomycetota</taxon>
        <taxon>Actinomycetes</taxon>
        <taxon>Streptosporangiales</taxon>
        <taxon>Streptosporangiaceae</taxon>
        <taxon>Planotetraspora</taxon>
    </lineage>
</organism>
<comment type="catalytic activity">
    <reaction evidence="1">
        <text>ATP + protein L-histidine = ADP + protein N-phospho-L-histidine.</text>
        <dbReference type="EC" id="2.7.13.3"/>
    </reaction>
</comment>
<dbReference type="SUPFAM" id="SSF47384">
    <property type="entry name" value="Homodimeric domain of signal transducing histidine kinase"/>
    <property type="match status" value="1"/>
</dbReference>
<evidence type="ECO:0000256" key="2">
    <source>
        <dbReference type="ARBA" id="ARBA00004236"/>
    </source>
</evidence>
<dbReference type="InterPro" id="IPR036890">
    <property type="entry name" value="HATPase_C_sf"/>
</dbReference>
<dbReference type="InterPro" id="IPR035965">
    <property type="entry name" value="PAS-like_dom_sf"/>
</dbReference>
<dbReference type="InterPro" id="IPR003594">
    <property type="entry name" value="HATPase_dom"/>
</dbReference>
<keyword evidence="4" id="KW-0597">Phosphoprotein</keyword>
<evidence type="ECO:0000313" key="11">
    <source>
        <dbReference type="Proteomes" id="UP000622547"/>
    </source>
</evidence>
<dbReference type="EC" id="2.7.13.3" evidence="3"/>
<evidence type="ECO:0000313" key="10">
    <source>
        <dbReference type="EMBL" id="GII43178.1"/>
    </source>
</evidence>
<comment type="caution">
    <text evidence="10">The sequence shown here is derived from an EMBL/GenBank/DDBJ whole genome shotgun (WGS) entry which is preliminary data.</text>
</comment>
<evidence type="ECO:0000256" key="1">
    <source>
        <dbReference type="ARBA" id="ARBA00000085"/>
    </source>
</evidence>
<dbReference type="InterPro" id="IPR005467">
    <property type="entry name" value="His_kinase_dom"/>
</dbReference>
<dbReference type="InterPro" id="IPR050736">
    <property type="entry name" value="Sensor_HK_Regulatory"/>
</dbReference>
<dbReference type="PRINTS" id="PR00344">
    <property type="entry name" value="BCTRLSENSOR"/>
</dbReference>
<dbReference type="PROSITE" id="PS50109">
    <property type="entry name" value="HIS_KIN"/>
    <property type="match status" value="1"/>
</dbReference>
<dbReference type="Proteomes" id="UP000622547">
    <property type="component" value="Unassembled WGS sequence"/>
</dbReference>
<dbReference type="GO" id="GO:0000155">
    <property type="term" value="F:phosphorelay sensor kinase activity"/>
    <property type="evidence" value="ECO:0007669"/>
    <property type="project" value="InterPro"/>
</dbReference>
<evidence type="ECO:0000259" key="9">
    <source>
        <dbReference type="PROSITE" id="PS50109"/>
    </source>
</evidence>
<dbReference type="Gene3D" id="1.10.287.130">
    <property type="match status" value="1"/>
</dbReference>
<evidence type="ECO:0000256" key="8">
    <source>
        <dbReference type="SAM" id="Phobius"/>
    </source>
</evidence>
<dbReference type="CDD" id="cd00075">
    <property type="entry name" value="HATPase"/>
    <property type="match status" value="1"/>
</dbReference>
<dbReference type="SMART" id="SM00387">
    <property type="entry name" value="HATPase_c"/>
    <property type="match status" value="1"/>
</dbReference>
<keyword evidence="8" id="KW-1133">Transmembrane helix</keyword>
<dbReference type="Pfam" id="PF08448">
    <property type="entry name" value="PAS_4"/>
    <property type="match status" value="1"/>
</dbReference>
<dbReference type="InterPro" id="IPR004358">
    <property type="entry name" value="Sig_transdc_His_kin-like_C"/>
</dbReference>
<evidence type="ECO:0000256" key="4">
    <source>
        <dbReference type="ARBA" id="ARBA00022553"/>
    </source>
</evidence>
<accession>A0A8J3UDE9</accession>
<keyword evidence="6" id="KW-0418">Kinase</keyword>
<dbReference type="EMBL" id="BOOP01000053">
    <property type="protein sequence ID" value="GII43178.1"/>
    <property type="molecule type" value="Genomic_DNA"/>
</dbReference>
<dbReference type="Gene3D" id="3.30.450.20">
    <property type="entry name" value="PAS domain"/>
    <property type="match status" value="1"/>
</dbReference>
<dbReference type="Pfam" id="PF02518">
    <property type="entry name" value="HATPase_c"/>
    <property type="match status" value="1"/>
</dbReference>
<evidence type="ECO:0000256" key="5">
    <source>
        <dbReference type="ARBA" id="ARBA00022679"/>
    </source>
</evidence>
<proteinExistence type="predicted"/>
<dbReference type="SUPFAM" id="SSF55785">
    <property type="entry name" value="PYP-like sensor domain (PAS domain)"/>
    <property type="match status" value="1"/>
</dbReference>
<dbReference type="GO" id="GO:0005886">
    <property type="term" value="C:plasma membrane"/>
    <property type="evidence" value="ECO:0007669"/>
    <property type="project" value="UniProtKB-SubCell"/>
</dbReference>
<feature type="transmembrane region" description="Helical" evidence="8">
    <location>
        <begin position="12"/>
        <end position="33"/>
    </location>
</feature>
<dbReference type="InterPro" id="IPR013656">
    <property type="entry name" value="PAS_4"/>
</dbReference>
<keyword evidence="8" id="KW-0472">Membrane</keyword>
<evidence type="ECO:0000256" key="6">
    <source>
        <dbReference type="ARBA" id="ARBA00022777"/>
    </source>
</evidence>
<dbReference type="InterPro" id="IPR003661">
    <property type="entry name" value="HisK_dim/P_dom"/>
</dbReference>
<comment type="subcellular location">
    <subcellularLocation>
        <location evidence="2">Cell membrane</location>
    </subcellularLocation>
</comment>
<dbReference type="PANTHER" id="PTHR43711:SF1">
    <property type="entry name" value="HISTIDINE KINASE 1"/>
    <property type="match status" value="1"/>
</dbReference>
<keyword evidence="5" id="KW-0808">Transferase</keyword>
<sequence length="404" mass="44837">MDCEDREIDYRAVFKLLVLPALLLTPDFVVVAASDSFLKATGRSPADVLGRHLFTAFPCNPNLPHDPDVQGPLSLRASLERVIATGEPDDMPLQRFDIETNCSSGMFVERYWSTISTPILGPDGEVELIIHRTEEVTDFLQQLRRSGKRGVMEARPELEAIRKDVYVRAREVKACNENLKQTASALREAADRQRRFLLDASHDLRNPITGLLIELELAHSEPHIDLQSTLHRLQLDAERLNDIVADLLELARLDTALPAATERVDLAHLVTDELERRSLTVAVVTRLDEQVVVQASRTRLARLLGNLIDNAERHASTTIEIIVAADPPNAVIEVIDNGAGIAPADRERVFERHCRLDDARRRDPGGSGLGLAIAREIAIAYGGHLYVADHPTGARFVLRLPFAA</sequence>
<feature type="domain" description="Histidine kinase" evidence="9">
    <location>
        <begin position="199"/>
        <end position="404"/>
    </location>
</feature>
<dbReference type="InterPro" id="IPR036097">
    <property type="entry name" value="HisK_dim/P_sf"/>
</dbReference>
<dbReference type="PANTHER" id="PTHR43711">
    <property type="entry name" value="TWO-COMPONENT HISTIDINE KINASE"/>
    <property type="match status" value="1"/>
</dbReference>
<dbReference type="SUPFAM" id="SSF55874">
    <property type="entry name" value="ATPase domain of HSP90 chaperone/DNA topoisomerase II/histidine kinase"/>
    <property type="match status" value="1"/>
</dbReference>
<name>A0A8J3UDE9_9ACTN</name>
<keyword evidence="11" id="KW-1185">Reference proteome</keyword>
<evidence type="ECO:0000256" key="3">
    <source>
        <dbReference type="ARBA" id="ARBA00012438"/>
    </source>
</evidence>
<protein>
    <recommendedName>
        <fullName evidence="3">histidine kinase</fullName>
        <ecNumber evidence="3">2.7.13.3</ecNumber>
    </recommendedName>
</protein>
<dbReference type="SMART" id="SM00388">
    <property type="entry name" value="HisKA"/>
    <property type="match status" value="1"/>
</dbReference>
<evidence type="ECO:0000256" key="7">
    <source>
        <dbReference type="ARBA" id="ARBA00023012"/>
    </source>
</evidence>
<dbReference type="Gene3D" id="3.30.565.10">
    <property type="entry name" value="Histidine kinase-like ATPase, C-terminal domain"/>
    <property type="match status" value="1"/>
</dbReference>
<dbReference type="AlphaFoldDB" id="A0A8J3UDE9"/>
<keyword evidence="7" id="KW-0902">Two-component regulatory system</keyword>
<dbReference type="CDD" id="cd00082">
    <property type="entry name" value="HisKA"/>
    <property type="match status" value="1"/>
</dbReference>